<dbReference type="AlphaFoldDB" id="A0A0X3ANT3"/>
<dbReference type="STRING" id="1586267.GCA_001418685_00536"/>
<keyword evidence="1" id="KW-0472">Membrane</keyword>
<evidence type="ECO:0008006" key="4">
    <source>
        <dbReference type="Google" id="ProtNLM"/>
    </source>
</evidence>
<dbReference type="Proteomes" id="UP000182761">
    <property type="component" value="Unassembled WGS sequence"/>
</dbReference>
<proteinExistence type="predicted"/>
<evidence type="ECO:0000313" key="2">
    <source>
        <dbReference type="EMBL" id="CVK15705.1"/>
    </source>
</evidence>
<dbReference type="InterPro" id="IPR021448">
    <property type="entry name" value="DUF3098"/>
</dbReference>
<evidence type="ECO:0000313" key="3">
    <source>
        <dbReference type="Proteomes" id="UP000182761"/>
    </source>
</evidence>
<keyword evidence="1" id="KW-0812">Transmembrane</keyword>
<gene>
    <name evidence="2" type="ORF">Ga0061079_10315</name>
</gene>
<feature type="transmembrane region" description="Helical" evidence="1">
    <location>
        <begin position="24"/>
        <end position="43"/>
    </location>
</feature>
<keyword evidence="1" id="KW-1133">Transmembrane helix</keyword>
<evidence type="ECO:0000256" key="1">
    <source>
        <dbReference type="SAM" id="Phobius"/>
    </source>
</evidence>
<organism evidence="2 3">
    <name type="scientific">Apibacter mensalis</name>
    <dbReference type="NCBI Taxonomy" id="1586267"/>
    <lineage>
        <taxon>Bacteria</taxon>
        <taxon>Pseudomonadati</taxon>
        <taxon>Bacteroidota</taxon>
        <taxon>Flavobacteriia</taxon>
        <taxon>Flavobacteriales</taxon>
        <taxon>Weeksellaceae</taxon>
        <taxon>Apibacter</taxon>
    </lineage>
</organism>
<feature type="transmembrane region" description="Helical" evidence="1">
    <location>
        <begin position="68"/>
        <end position="87"/>
    </location>
</feature>
<accession>A0A0X3ANT3</accession>
<dbReference type="Pfam" id="PF11297">
    <property type="entry name" value="DUF3098"/>
    <property type="match status" value="1"/>
</dbReference>
<keyword evidence="3" id="KW-1185">Reference proteome</keyword>
<dbReference type="EMBL" id="FCOR01000003">
    <property type="protein sequence ID" value="CVK15705.1"/>
    <property type="molecule type" value="Genomic_DNA"/>
</dbReference>
<protein>
    <recommendedName>
        <fullName evidence="4">DUF3098 domain-containing protein</fullName>
    </recommendedName>
</protein>
<dbReference type="RefSeq" id="WP_055424933.1">
    <property type="nucleotide sequence ID" value="NZ_FCOR01000003.1"/>
</dbReference>
<dbReference type="OrthoDB" id="963379at2"/>
<name>A0A0X3ANT3_9FLAO</name>
<reference evidence="2 3" key="1">
    <citation type="submission" date="2016-01" db="EMBL/GenBank/DDBJ databases">
        <authorList>
            <person name="McClelland M."/>
            <person name="Jain A."/>
            <person name="Saraogi P."/>
            <person name="Mendelson R."/>
            <person name="Westerman R."/>
            <person name="SanMiguel P."/>
            <person name="Csonka L."/>
        </authorList>
    </citation>
    <scope>NUCLEOTIDE SEQUENCE [LARGE SCALE GENOMIC DNA]</scope>
    <source>
        <strain evidence="2 3">R-53146</strain>
    </source>
</reference>
<sequence>MKNKYTKNIYSESDKPFLFGKRNFKFMFIGLGLIALGLILMTGPDANTVNGVYDKNNWNEDIFSFRRIRLAPILIVFGFIVEIYSIMTNSNSKKNHK</sequence>